<protein>
    <recommendedName>
        <fullName evidence="5">TIGR03067 domain-containing protein</fullName>
    </recommendedName>
</protein>
<dbReference type="Proteomes" id="UP000003688">
    <property type="component" value="Unassembled WGS sequence"/>
</dbReference>
<evidence type="ECO:0000256" key="2">
    <source>
        <dbReference type="SAM" id="SignalP"/>
    </source>
</evidence>
<dbReference type="InterPro" id="IPR017504">
    <property type="entry name" value="CHP03067_Planctomycetes"/>
</dbReference>
<organism evidence="3 4">
    <name type="scientific">Pedosphaera parvula (strain Ellin514)</name>
    <dbReference type="NCBI Taxonomy" id="320771"/>
    <lineage>
        <taxon>Bacteria</taxon>
        <taxon>Pseudomonadati</taxon>
        <taxon>Verrucomicrobiota</taxon>
        <taxon>Pedosphaerae</taxon>
        <taxon>Pedosphaerales</taxon>
        <taxon>Pedosphaeraceae</taxon>
        <taxon>Pedosphaera</taxon>
    </lineage>
</organism>
<dbReference type="OrthoDB" id="195368at2"/>
<evidence type="ECO:0000313" key="3">
    <source>
        <dbReference type="EMBL" id="EEF59013.1"/>
    </source>
</evidence>
<evidence type="ECO:0000256" key="1">
    <source>
        <dbReference type="SAM" id="MobiDB-lite"/>
    </source>
</evidence>
<comment type="caution">
    <text evidence="3">The sequence shown here is derived from an EMBL/GenBank/DDBJ whole genome shotgun (WGS) entry which is preliminary data.</text>
</comment>
<dbReference type="EMBL" id="ABOX02000034">
    <property type="protein sequence ID" value="EEF59013.1"/>
    <property type="molecule type" value="Genomic_DNA"/>
</dbReference>
<accession>B9XMH1</accession>
<dbReference type="AlphaFoldDB" id="B9XMH1"/>
<dbReference type="RefSeq" id="WP_007417010.1">
    <property type="nucleotide sequence ID" value="NZ_ABOX02000034.1"/>
</dbReference>
<reference evidence="3 4" key="1">
    <citation type="journal article" date="2011" name="J. Bacteriol.">
        <title>Genome sequence of 'Pedosphaera parvula' Ellin514, an aerobic Verrucomicrobial isolate from pasture soil.</title>
        <authorList>
            <person name="Kant R."/>
            <person name="van Passel M.W."/>
            <person name="Sangwan P."/>
            <person name="Palva A."/>
            <person name="Lucas S."/>
            <person name="Copeland A."/>
            <person name="Lapidus A."/>
            <person name="Glavina Del Rio T."/>
            <person name="Dalin E."/>
            <person name="Tice H."/>
            <person name="Bruce D."/>
            <person name="Goodwin L."/>
            <person name="Pitluck S."/>
            <person name="Chertkov O."/>
            <person name="Larimer F.W."/>
            <person name="Land M.L."/>
            <person name="Hauser L."/>
            <person name="Brettin T.S."/>
            <person name="Detter J.C."/>
            <person name="Han S."/>
            <person name="de Vos W.M."/>
            <person name="Janssen P.H."/>
            <person name="Smidt H."/>
        </authorList>
    </citation>
    <scope>NUCLEOTIDE SEQUENCE [LARGE SCALE GENOMIC DNA]</scope>
    <source>
        <strain evidence="3 4">Ellin514</strain>
    </source>
</reference>
<dbReference type="NCBIfam" id="TIGR03067">
    <property type="entry name" value="Planc_TIGR03067"/>
    <property type="match status" value="1"/>
</dbReference>
<proteinExistence type="predicted"/>
<dbReference type="STRING" id="320771.Cflav_PD2062"/>
<keyword evidence="4" id="KW-1185">Reference proteome</keyword>
<feature type="signal peptide" evidence="2">
    <location>
        <begin position="1"/>
        <end position="19"/>
    </location>
</feature>
<gene>
    <name evidence="3" type="ORF">Cflav_PD2062</name>
</gene>
<sequence length="145" mass="15711" precursor="true">MKYLLYICLAVAASLNAFAAGSPDDDAKAVQGNWKPAKAELAGQPMAEEILKSISLKLESGKYEVFVGDKPDRGTYTVDSTTKPRSMTVTGTAGPNSGKTFPAIYELKGDTLRICYDLSGAKRPTEFKTSAGTKLYLVTYNRKKE</sequence>
<feature type="chain" id="PRO_5002893103" description="TIGR03067 domain-containing protein" evidence="2">
    <location>
        <begin position="20"/>
        <end position="145"/>
    </location>
</feature>
<evidence type="ECO:0008006" key="5">
    <source>
        <dbReference type="Google" id="ProtNLM"/>
    </source>
</evidence>
<evidence type="ECO:0000313" key="4">
    <source>
        <dbReference type="Proteomes" id="UP000003688"/>
    </source>
</evidence>
<feature type="compositionally biased region" description="Polar residues" evidence="1">
    <location>
        <begin position="77"/>
        <end position="94"/>
    </location>
</feature>
<feature type="region of interest" description="Disordered" evidence="1">
    <location>
        <begin position="74"/>
        <end position="94"/>
    </location>
</feature>
<name>B9XMH1_PEDPL</name>
<keyword evidence="2" id="KW-0732">Signal</keyword>